<dbReference type="PIRSF" id="PIRSF036758">
    <property type="entry name" value="Aden_M_ParB"/>
    <property type="match status" value="1"/>
</dbReference>
<dbReference type="SUPFAM" id="SSF53335">
    <property type="entry name" value="S-adenosyl-L-methionine-dependent methyltransferases"/>
    <property type="match status" value="1"/>
</dbReference>
<dbReference type="InterPro" id="IPR002052">
    <property type="entry name" value="DNA_methylase_N6_adenine_CS"/>
</dbReference>
<gene>
    <name evidence="5" type="ORF">LCGC14_0749260</name>
</gene>
<comment type="caution">
    <text evidence="5">The sequence shown here is derived from an EMBL/GenBank/DDBJ whole genome shotgun (WGS) entry which is preliminary data.</text>
</comment>
<feature type="domain" description="ParB-like N-terminal" evidence="4">
    <location>
        <begin position="48"/>
        <end position="137"/>
    </location>
</feature>
<accession>A0A0F9SPL9</accession>
<dbReference type="Gene3D" id="3.90.1530.10">
    <property type="entry name" value="Conserved hypothetical protein from pyrococcus furiosus pfu- 392566-001, ParB domain"/>
    <property type="match status" value="1"/>
</dbReference>
<protein>
    <recommendedName>
        <fullName evidence="4">ParB-like N-terminal domain-containing protein</fullName>
    </recommendedName>
</protein>
<dbReference type="AlphaFoldDB" id="A0A0F9SPL9"/>
<dbReference type="Pfam" id="PF01555">
    <property type="entry name" value="N6_N4_Mtase"/>
    <property type="match status" value="1"/>
</dbReference>
<dbReference type="EMBL" id="LAZR01001798">
    <property type="protein sequence ID" value="KKN38871.1"/>
    <property type="molecule type" value="Genomic_DNA"/>
</dbReference>
<comment type="similarity">
    <text evidence="1">Belongs to the N(4)/N(6)-methyltransferase family.</text>
</comment>
<sequence>MQLSPFGGFFNLAAPVLLSGVALWEVASVESFAQLPLGVYRGSDMNIETLEINKINPAVYNPRKDLQPGDPEYEKLRKSIVEFDMVEPLIWNKRSGNLVGGHQRLKILKSMDIKSVEVSVVDLDDAKEKALNLALNKISGEWDLPALKDLLEELDTGAFDMEITGFDLKEIEDLMNQLHVPEEGLTDDDAVPEATESVCRKGDLWSLGNHRLLCGDATLKEDVDKLMGGEKADMVFTDPPYGINLDTDYSSMVGKLKRQHNTTHGHKYAKVKGDDVKYDPAPIFEHWGYCEEIFLWGADYYMQSLPANGSWVVWDKRLEDSADKMFGSCFELCWSKSRHKRDIARIKWAGIFGTEKEHDHKRTHPTQKPVLLPLWFMEKYKGAIVADPYGGSGSTLIACEKLGRRCFMMEISEMYCTVILKRWEAYTGKQAVLVSGATDV</sequence>
<dbReference type="InterPro" id="IPR015840">
    <property type="entry name" value="DNA_MeTrfase_ParB"/>
</dbReference>
<dbReference type="InterPro" id="IPR001091">
    <property type="entry name" value="RM_Methyltransferase"/>
</dbReference>
<keyword evidence="2" id="KW-0489">Methyltransferase</keyword>
<dbReference type="Pfam" id="PF02195">
    <property type="entry name" value="ParB_N"/>
    <property type="match status" value="1"/>
</dbReference>
<dbReference type="PRINTS" id="PR00508">
    <property type="entry name" value="S21N4MTFRASE"/>
</dbReference>
<evidence type="ECO:0000256" key="1">
    <source>
        <dbReference type="ARBA" id="ARBA00006594"/>
    </source>
</evidence>
<evidence type="ECO:0000259" key="4">
    <source>
        <dbReference type="SMART" id="SM00470"/>
    </source>
</evidence>
<dbReference type="SMART" id="SM00470">
    <property type="entry name" value="ParB"/>
    <property type="match status" value="1"/>
</dbReference>
<dbReference type="InterPro" id="IPR002941">
    <property type="entry name" value="DNA_methylase_N4/N6"/>
</dbReference>
<reference evidence="5" key="1">
    <citation type="journal article" date="2015" name="Nature">
        <title>Complex archaea that bridge the gap between prokaryotes and eukaryotes.</title>
        <authorList>
            <person name="Spang A."/>
            <person name="Saw J.H."/>
            <person name="Jorgensen S.L."/>
            <person name="Zaremba-Niedzwiedzka K."/>
            <person name="Martijn J."/>
            <person name="Lind A.E."/>
            <person name="van Eijk R."/>
            <person name="Schleper C."/>
            <person name="Guy L."/>
            <person name="Ettema T.J."/>
        </authorList>
    </citation>
    <scope>NUCLEOTIDE SEQUENCE</scope>
</reference>
<evidence type="ECO:0000313" key="5">
    <source>
        <dbReference type="EMBL" id="KKN38871.1"/>
    </source>
</evidence>
<organism evidence="5">
    <name type="scientific">marine sediment metagenome</name>
    <dbReference type="NCBI Taxonomy" id="412755"/>
    <lineage>
        <taxon>unclassified sequences</taxon>
        <taxon>metagenomes</taxon>
        <taxon>ecological metagenomes</taxon>
    </lineage>
</organism>
<dbReference type="GO" id="GO:0008170">
    <property type="term" value="F:N-methyltransferase activity"/>
    <property type="evidence" value="ECO:0007669"/>
    <property type="project" value="InterPro"/>
</dbReference>
<dbReference type="Gene3D" id="3.40.50.150">
    <property type="entry name" value="Vaccinia Virus protein VP39"/>
    <property type="match status" value="1"/>
</dbReference>
<evidence type="ECO:0000256" key="3">
    <source>
        <dbReference type="ARBA" id="ARBA00022679"/>
    </source>
</evidence>
<evidence type="ECO:0000256" key="2">
    <source>
        <dbReference type="ARBA" id="ARBA00022603"/>
    </source>
</evidence>
<dbReference type="InterPro" id="IPR003115">
    <property type="entry name" value="ParB_N"/>
</dbReference>
<dbReference type="CDD" id="cd16401">
    <property type="entry name" value="ParB_N_like_MT"/>
    <property type="match status" value="1"/>
</dbReference>
<keyword evidence="3" id="KW-0808">Transferase</keyword>
<dbReference type="SUPFAM" id="SSF110849">
    <property type="entry name" value="ParB/Sulfiredoxin"/>
    <property type="match status" value="1"/>
</dbReference>
<name>A0A0F9SPL9_9ZZZZ</name>
<proteinExistence type="inferred from homology"/>
<dbReference type="InterPro" id="IPR036086">
    <property type="entry name" value="ParB/Sulfiredoxin_sf"/>
</dbReference>
<dbReference type="PROSITE" id="PS00092">
    <property type="entry name" value="N6_MTASE"/>
    <property type="match status" value="1"/>
</dbReference>
<dbReference type="InterPro" id="IPR029063">
    <property type="entry name" value="SAM-dependent_MTases_sf"/>
</dbReference>
<dbReference type="GO" id="GO:0003677">
    <property type="term" value="F:DNA binding"/>
    <property type="evidence" value="ECO:0007669"/>
    <property type="project" value="InterPro"/>
</dbReference>
<dbReference type="GO" id="GO:0032259">
    <property type="term" value="P:methylation"/>
    <property type="evidence" value="ECO:0007669"/>
    <property type="project" value="UniProtKB-KW"/>
</dbReference>